<name>A0A8J3EUY4_9ACTN</name>
<dbReference type="Pfam" id="PF13185">
    <property type="entry name" value="GAF_2"/>
    <property type="match status" value="1"/>
</dbReference>
<dbReference type="EMBL" id="BMHA01000010">
    <property type="protein sequence ID" value="GGI08108.1"/>
    <property type="molecule type" value="Genomic_DNA"/>
</dbReference>
<dbReference type="Gene3D" id="3.30.70.270">
    <property type="match status" value="1"/>
</dbReference>
<dbReference type="InterPro" id="IPR029787">
    <property type="entry name" value="Nucleotide_cyclase"/>
</dbReference>
<dbReference type="Pfam" id="PF00990">
    <property type="entry name" value="GGDEF"/>
    <property type="match status" value="1"/>
</dbReference>
<dbReference type="InterPro" id="IPR003018">
    <property type="entry name" value="GAF"/>
</dbReference>
<organism evidence="4 5">
    <name type="scientific">Egicoccus halophilus</name>
    <dbReference type="NCBI Taxonomy" id="1670830"/>
    <lineage>
        <taxon>Bacteria</taxon>
        <taxon>Bacillati</taxon>
        <taxon>Actinomycetota</taxon>
        <taxon>Nitriliruptoria</taxon>
        <taxon>Egicoccales</taxon>
        <taxon>Egicoccaceae</taxon>
        <taxon>Egicoccus</taxon>
    </lineage>
</organism>
<evidence type="ECO:0000256" key="1">
    <source>
        <dbReference type="SAM" id="MobiDB-lite"/>
    </source>
</evidence>
<dbReference type="InterPro" id="IPR050706">
    <property type="entry name" value="Cyclic-di-GMP_PDE-like"/>
</dbReference>
<feature type="domain" description="GGDEF" evidence="3">
    <location>
        <begin position="202"/>
        <end position="334"/>
    </location>
</feature>
<comment type="caution">
    <text evidence="4">The sequence shown here is derived from an EMBL/GenBank/DDBJ whole genome shotgun (WGS) entry which is preliminary data.</text>
</comment>
<dbReference type="SUPFAM" id="SSF55781">
    <property type="entry name" value="GAF domain-like"/>
    <property type="match status" value="2"/>
</dbReference>
<reference evidence="4" key="2">
    <citation type="submission" date="2020-09" db="EMBL/GenBank/DDBJ databases">
        <authorList>
            <person name="Sun Q."/>
            <person name="Zhou Y."/>
        </authorList>
    </citation>
    <scope>NUCLEOTIDE SEQUENCE</scope>
    <source>
        <strain evidence="4">CGMCC 1.14988</strain>
    </source>
</reference>
<protein>
    <recommendedName>
        <fullName evidence="6">Diguanylate cyclase (GGDEF) domain-containing protein</fullName>
    </recommendedName>
</protein>
<feature type="domain" description="EAL" evidence="2">
    <location>
        <begin position="344"/>
        <end position="597"/>
    </location>
</feature>
<dbReference type="SMART" id="SM00065">
    <property type="entry name" value="GAF"/>
    <property type="match status" value="2"/>
</dbReference>
<gene>
    <name evidence="4" type="ORF">GCM10011354_27450</name>
</gene>
<dbReference type="AlphaFoldDB" id="A0A8J3EUY4"/>
<dbReference type="RefSeq" id="WP_165403866.1">
    <property type="nucleotide sequence ID" value="NZ_BMHA01000010.1"/>
</dbReference>
<evidence type="ECO:0000313" key="4">
    <source>
        <dbReference type="EMBL" id="GGI08108.1"/>
    </source>
</evidence>
<evidence type="ECO:0000259" key="2">
    <source>
        <dbReference type="PROSITE" id="PS50883"/>
    </source>
</evidence>
<dbReference type="GO" id="GO:0071111">
    <property type="term" value="F:cyclic-guanylate-specific phosphodiesterase activity"/>
    <property type="evidence" value="ECO:0007669"/>
    <property type="project" value="InterPro"/>
</dbReference>
<dbReference type="Pfam" id="PF00563">
    <property type="entry name" value="EAL"/>
    <property type="match status" value="1"/>
</dbReference>
<dbReference type="Gene3D" id="3.20.20.450">
    <property type="entry name" value="EAL domain"/>
    <property type="match status" value="1"/>
</dbReference>
<dbReference type="InterPro" id="IPR035919">
    <property type="entry name" value="EAL_sf"/>
</dbReference>
<dbReference type="SUPFAM" id="SSF141868">
    <property type="entry name" value="EAL domain-like"/>
    <property type="match status" value="1"/>
</dbReference>
<dbReference type="Gene3D" id="3.30.450.40">
    <property type="match status" value="2"/>
</dbReference>
<feature type="compositionally biased region" description="Polar residues" evidence="1">
    <location>
        <begin position="785"/>
        <end position="799"/>
    </location>
</feature>
<dbReference type="PANTHER" id="PTHR33121:SF70">
    <property type="entry name" value="SIGNALING PROTEIN YKOW"/>
    <property type="match status" value="1"/>
</dbReference>
<dbReference type="InterPro" id="IPR000160">
    <property type="entry name" value="GGDEF_dom"/>
</dbReference>
<feature type="region of interest" description="Disordered" evidence="1">
    <location>
        <begin position="783"/>
        <end position="815"/>
    </location>
</feature>
<accession>A0A8J3EUY4</accession>
<dbReference type="PROSITE" id="PS50887">
    <property type="entry name" value="GGDEF"/>
    <property type="match status" value="1"/>
</dbReference>
<reference evidence="4" key="1">
    <citation type="journal article" date="2014" name="Int. J. Syst. Evol. Microbiol.">
        <title>Complete genome sequence of Corynebacterium casei LMG S-19264T (=DSM 44701T), isolated from a smear-ripened cheese.</title>
        <authorList>
            <consortium name="US DOE Joint Genome Institute (JGI-PGF)"/>
            <person name="Walter F."/>
            <person name="Albersmeier A."/>
            <person name="Kalinowski J."/>
            <person name="Ruckert C."/>
        </authorList>
    </citation>
    <scope>NUCLEOTIDE SEQUENCE</scope>
    <source>
        <strain evidence="4">CGMCC 1.14988</strain>
    </source>
</reference>
<evidence type="ECO:0000259" key="3">
    <source>
        <dbReference type="PROSITE" id="PS50887"/>
    </source>
</evidence>
<evidence type="ECO:0000313" key="5">
    <source>
        <dbReference type="Proteomes" id="UP000650511"/>
    </source>
</evidence>
<proteinExistence type="predicted"/>
<dbReference type="SMART" id="SM00267">
    <property type="entry name" value="GGDEF"/>
    <property type="match status" value="1"/>
</dbReference>
<dbReference type="PROSITE" id="PS50883">
    <property type="entry name" value="EAL"/>
    <property type="match status" value="1"/>
</dbReference>
<dbReference type="SUPFAM" id="SSF55073">
    <property type="entry name" value="Nucleotide cyclase"/>
    <property type="match status" value="1"/>
</dbReference>
<dbReference type="SMART" id="SM00052">
    <property type="entry name" value="EAL"/>
    <property type="match status" value="1"/>
</dbReference>
<dbReference type="InterPro" id="IPR001633">
    <property type="entry name" value="EAL_dom"/>
</dbReference>
<dbReference type="Pfam" id="PF01590">
    <property type="entry name" value="GAF"/>
    <property type="match status" value="1"/>
</dbReference>
<dbReference type="InterPro" id="IPR029016">
    <property type="entry name" value="GAF-like_dom_sf"/>
</dbReference>
<evidence type="ECO:0008006" key="6">
    <source>
        <dbReference type="Google" id="ProtNLM"/>
    </source>
</evidence>
<keyword evidence="5" id="KW-1185">Reference proteome</keyword>
<dbReference type="Proteomes" id="UP000650511">
    <property type="component" value="Unassembled WGS sequence"/>
</dbReference>
<sequence length="941" mass="99022">MGHPTLPAGYAACLAMTSTGAPLGTVLQTIVEMIEADLPGSLGSVMLLGDDDRLRVAAAPSLPAAWIERLAEGVPPDPRVGSCGRAAALLQPVVSANIPTDPAWRDFAADAVASGLRACWSTPIIGLQGALGSFGVYFPTPRRPVGQQLQQLAGYAQIAAVAVQNAVADARNTGRDGADPLTGLRDANALERLVTDAVADGDLVTVLMVEVGRLRECNAAFGPAAGDELLRQAAQRLCNLNSAARTFRLFGDEFALVLPGVDAATGRLTAERTLQALRAPYAVAGTGFTAAPRVGLVSQERPGTPDTEGLLAGARAALRTAVRSGTDLEVHAEPTTRDGRLADHIGRENRLRDGLAAGEVVLHYQPQYDLTSGTLVAAEALVRWEHPEEGLLLPGAFLHVLATGHLRRALTEVVLEQACRDLATWGADTHGVSVAVNVSADELTDPDLVDRVRTLLRRHGVPGTALQVEITEQVVFADLSSLRRTIEGLRALDVRVSIDDFGTGYSSLHHARQLPVDALKIDRSFVRGCVEDPHDASVIASVVGLAEGLGVDVVAEGVETEAQLEAVRRLGCDLGQGFLWSPAVPPEQFHGLLTARPAPTSTPPRVVATAPPPITPPIRSVGAPSIAPPIAPAIASMGAPPFAAAAEAVVHYLADHVPFGLWAVTRYDGERQRYLYVADRAYGLQRGGAHAWEDAYCTAMVAGEAPPIAPDAAAVPRYAAAGINRQVKIGAYAGVPLWHADGELFGSLCGVDPDRQSERLHDHQPLLELLGELLSSVLAGEERTTAATSTHLPTRQQRQTGRELAPASVPEGPEGWQQRTTALEERFSVLGDPASVLVVHLGSTAADQHDGQRRAVARVLAEHRTAAEVVAALDGRRFAVLLRRPPRATAAVADAVADALHVAGVRAAVGHAPVEIGGSVADALRAADARTDEHRTRRRAG</sequence>
<dbReference type="InterPro" id="IPR043128">
    <property type="entry name" value="Rev_trsase/Diguanyl_cyclase"/>
</dbReference>
<dbReference type="PANTHER" id="PTHR33121">
    <property type="entry name" value="CYCLIC DI-GMP PHOSPHODIESTERASE PDEF"/>
    <property type="match status" value="1"/>
</dbReference>
<dbReference type="CDD" id="cd01949">
    <property type="entry name" value="GGDEF"/>
    <property type="match status" value="1"/>
</dbReference>
<dbReference type="CDD" id="cd01948">
    <property type="entry name" value="EAL"/>
    <property type="match status" value="1"/>
</dbReference>